<comment type="caution">
    <text evidence="2">The sequence shown here is derived from an EMBL/GenBank/DDBJ whole genome shotgun (WGS) entry which is preliminary data.</text>
</comment>
<dbReference type="Gene3D" id="2.140.10.10">
    <property type="entry name" value="Quinoprotein alcohol dehydrogenase-like superfamily"/>
    <property type="match status" value="1"/>
</dbReference>
<dbReference type="InterPro" id="IPR002372">
    <property type="entry name" value="PQQ_rpt_dom"/>
</dbReference>
<feature type="domain" description="Pyrrolo-quinoline quinone repeat" evidence="1">
    <location>
        <begin position="26"/>
        <end position="125"/>
    </location>
</feature>
<dbReference type="InterPro" id="IPR018391">
    <property type="entry name" value="PQQ_b-propeller_rpt"/>
</dbReference>
<evidence type="ECO:0000313" key="3">
    <source>
        <dbReference type="Proteomes" id="UP001253848"/>
    </source>
</evidence>
<keyword evidence="3" id="KW-1185">Reference proteome</keyword>
<name>A0ABU3DMR4_9FLAO</name>
<dbReference type="SUPFAM" id="SSF50998">
    <property type="entry name" value="Quinoprotein alcohol dehydrogenase-like"/>
    <property type="match status" value="1"/>
</dbReference>
<sequence length="161" mass="17787">MEAYPEGVEHPEDRFSTDYGLEWPGLINPPWFSILAYDLNEGTIKWRRPIGINSLYVQGDKTKGAPNGSHRKGIITTSTGIVFATANGGMVYAFDAEDGSVLWETTLSNETNAQPSMFSIDGKEYLVINATSNFRSDSYDHSKKPGALPKGYVIYSIPDNK</sequence>
<dbReference type="Proteomes" id="UP001253848">
    <property type="component" value="Unassembled WGS sequence"/>
</dbReference>
<accession>A0ABU3DMR4</accession>
<gene>
    <name evidence="2" type="ORF">RM541_01440</name>
</gene>
<dbReference type="RefSeq" id="WP_311498448.1">
    <property type="nucleotide sequence ID" value="NZ_JAVRHN010000001.1"/>
</dbReference>
<organism evidence="2 3">
    <name type="scientific">Autumnicola psychrophila</name>
    <dbReference type="NCBI Taxonomy" id="3075592"/>
    <lineage>
        <taxon>Bacteria</taxon>
        <taxon>Pseudomonadati</taxon>
        <taxon>Bacteroidota</taxon>
        <taxon>Flavobacteriia</taxon>
        <taxon>Flavobacteriales</taxon>
        <taxon>Flavobacteriaceae</taxon>
        <taxon>Autumnicola</taxon>
    </lineage>
</organism>
<dbReference type="Pfam" id="PF01011">
    <property type="entry name" value="PQQ"/>
    <property type="match status" value="1"/>
</dbReference>
<protein>
    <submittedName>
        <fullName evidence="2">PQQ-binding-like beta-propeller repeat protein</fullName>
    </submittedName>
</protein>
<evidence type="ECO:0000313" key="2">
    <source>
        <dbReference type="EMBL" id="MDT0685009.1"/>
    </source>
</evidence>
<dbReference type="EMBL" id="JAVRHN010000001">
    <property type="protein sequence ID" value="MDT0685009.1"/>
    <property type="molecule type" value="Genomic_DNA"/>
</dbReference>
<dbReference type="InterPro" id="IPR011047">
    <property type="entry name" value="Quinoprotein_ADH-like_sf"/>
</dbReference>
<proteinExistence type="predicted"/>
<dbReference type="SMART" id="SM00564">
    <property type="entry name" value="PQQ"/>
    <property type="match status" value="1"/>
</dbReference>
<evidence type="ECO:0000259" key="1">
    <source>
        <dbReference type="Pfam" id="PF01011"/>
    </source>
</evidence>
<reference evidence="2 3" key="1">
    <citation type="submission" date="2023-09" db="EMBL/GenBank/DDBJ databases">
        <authorList>
            <person name="Rey-Velasco X."/>
        </authorList>
    </citation>
    <scope>NUCLEOTIDE SEQUENCE [LARGE SCALE GENOMIC DNA]</scope>
    <source>
        <strain evidence="2 3">F225</strain>
    </source>
</reference>